<feature type="non-terminal residue" evidence="1">
    <location>
        <position position="36"/>
    </location>
</feature>
<proteinExistence type="predicted"/>
<dbReference type="AlphaFoldDB" id="X1LQI4"/>
<gene>
    <name evidence="1" type="ORF">S03H2_72000</name>
</gene>
<reference evidence="1" key="1">
    <citation type="journal article" date="2014" name="Front. Microbiol.">
        <title>High frequency of phylogenetically diverse reductive dehalogenase-homologous genes in deep subseafloor sedimentary metagenomes.</title>
        <authorList>
            <person name="Kawai M."/>
            <person name="Futagami T."/>
            <person name="Toyoda A."/>
            <person name="Takaki Y."/>
            <person name="Nishi S."/>
            <person name="Hori S."/>
            <person name="Arai W."/>
            <person name="Tsubouchi T."/>
            <person name="Morono Y."/>
            <person name="Uchiyama I."/>
            <person name="Ito T."/>
            <person name="Fujiyama A."/>
            <person name="Inagaki F."/>
            <person name="Takami H."/>
        </authorList>
    </citation>
    <scope>NUCLEOTIDE SEQUENCE</scope>
    <source>
        <strain evidence="1">Expedition CK06-06</strain>
    </source>
</reference>
<name>X1LQI4_9ZZZZ</name>
<dbReference type="EMBL" id="BARU01048447">
    <property type="protein sequence ID" value="GAH96403.1"/>
    <property type="molecule type" value="Genomic_DNA"/>
</dbReference>
<protein>
    <submittedName>
        <fullName evidence="1">Uncharacterized protein</fullName>
    </submittedName>
</protein>
<comment type="caution">
    <text evidence="1">The sequence shown here is derived from an EMBL/GenBank/DDBJ whole genome shotgun (WGS) entry which is preliminary data.</text>
</comment>
<evidence type="ECO:0000313" key="1">
    <source>
        <dbReference type="EMBL" id="GAH96403.1"/>
    </source>
</evidence>
<organism evidence="1">
    <name type="scientific">marine sediment metagenome</name>
    <dbReference type="NCBI Taxonomy" id="412755"/>
    <lineage>
        <taxon>unclassified sequences</taxon>
        <taxon>metagenomes</taxon>
        <taxon>ecological metagenomes</taxon>
    </lineage>
</organism>
<sequence>MVLRFNEKELAKLIEAQEAAGTDATELRSLLAEVEQ</sequence>
<accession>X1LQI4</accession>